<feature type="non-terminal residue" evidence="1">
    <location>
        <position position="1"/>
    </location>
</feature>
<dbReference type="Proteomes" id="UP000663868">
    <property type="component" value="Unassembled WGS sequence"/>
</dbReference>
<dbReference type="EMBL" id="CAJOBB010026967">
    <property type="protein sequence ID" value="CAF4419683.1"/>
    <property type="molecule type" value="Genomic_DNA"/>
</dbReference>
<protein>
    <submittedName>
        <fullName evidence="1">Uncharacterized protein</fullName>
    </submittedName>
</protein>
<gene>
    <name evidence="1" type="ORF">KXQ929_LOCUS52108</name>
</gene>
<dbReference type="AlphaFoldDB" id="A0A820QIB4"/>
<comment type="caution">
    <text evidence="1">The sequence shown here is derived from an EMBL/GenBank/DDBJ whole genome shotgun (WGS) entry which is preliminary data.</text>
</comment>
<name>A0A820QIB4_9BILA</name>
<evidence type="ECO:0000313" key="1">
    <source>
        <dbReference type="EMBL" id="CAF4419683.1"/>
    </source>
</evidence>
<organism evidence="1 2">
    <name type="scientific">Adineta steineri</name>
    <dbReference type="NCBI Taxonomy" id="433720"/>
    <lineage>
        <taxon>Eukaryota</taxon>
        <taxon>Metazoa</taxon>
        <taxon>Spiralia</taxon>
        <taxon>Gnathifera</taxon>
        <taxon>Rotifera</taxon>
        <taxon>Eurotatoria</taxon>
        <taxon>Bdelloidea</taxon>
        <taxon>Adinetida</taxon>
        <taxon>Adinetidae</taxon>
        <taxon>Adineta</taxon>
    </lineage>
</organism>
<sequence>NNINSEQIHFDSFNDFDKAIDSVQQGNYWGVAALQENFTQAVKNKLFGFQSDPATLNASSIHLYLDMTSKFNIEKSYF</sequence>
<proteinExistence type="predicted"/>
<reference evidence="1" key="1">
    <citation type="submission" date="2021-02" db="EMBL/GenBank/DDBJ databases">
        <authorList>
            <person name="Nowell W R."/>
        </authorList>
    </citation>
    <scope>NUCLEOTIDE SEQUENCE</scope>
</reference>
<evidence type="ECO:0000313" key="2">
    <source>
        <dbReference type="Proteomes" id="UP000663868"/>
    </source>
</evidence>
<accession>A0A820QIB4</accession>